<proteinExistence type="predicted"/>
<organism evidence="1 2">
    <name type="scientific">Chryseobacterium profundimaris</name>
    <dbReference type="NCBI Taxonomy" id="1387275"/>
    <lineage>
        <taxon>Bacteria</taxon>
        <taxon>Pseudomonadati</taxon>
        <taxon>Bacteroidota</taxon>
        <taxon>Flavobacteriia</taxon>
        <taxon>Flavobacteriales</taxon>
        <taxon>Weeksellaceae</taxon>
        <taxon>Chryseobacterium group</taxon>
        <taxon>Chryseobacterium</taxon>
    </lineage>
</organism>
<evidence type="ECO:0000313" key="2">
    <source>
        <dbReference type="Proteomes" id="UP001157960"/>
    </source>
</evidence>
<dbReference type="EMBL" id="FXTZ01000020">
    <property type="protein sequence ID" value="SMP35231.1"/>
    <property type="molecule type" value="Genomic_DNA"/>
</dbReference>
<gene>
    <name evidence="1" type="ORF">SAMN06264346_12013</name>
</gene>
<keyword evidence="2" id="KW-1185">Reference proteome</keyword>
<dbReference type="Proteomes" id="UP001157960">
    <property type="component" value="Unassembled WGS sequence"/>
</dbReference>
<sequence>MYIFLVVVSLIVFLIFYMYLNPSIDNKNFDLEYRISSGKKNYDKERNSSYSDRDYRFNHQSYCNLLDGKKLIIHSLDKESNGKERVVFLLKDVKEKYPSATIDYLEQNNNFSIFIIKYQGDSIFLWKKPSLIQEKEELFFKGERCQAYSDF</sequence>
<accession>A0ABY1PLV5</accession>
<evidence type="ECO:0000313" key="1">
    <source>
        <dbReference type="EMBL" id="SMP35231.1"/>
    </source>
</evidence>
<comment type="caution">
    <text evidence="1">The sequence shown here is derived from an EMBL/GenBank/DDBJ whole genome shotgun (WGS) entry which is preliminary data.</text>
</comment>
<reference evidence="1 2" key="1">
    <citation type="submission" date="2017-05" db="EMBL/GenBank/DDBJ databases">
        <authorList>
            <person name="Varghese N."/>
            <person name="Submissions S."/>
        </authorList>
    </citation>
    <scope>NUCLEOTIDE SEQUENCE [LARGE SCALE GENOMIC DNA]</scope>
    <source>
        <strain evidence="1 2">DSM 28214</strain>
    </source>
</reference>
<protein>
    <submittedName>
        <fullName evidence="1">Uncharacterized protein</fullName>
    </submittedName>
</protein>
<name>A0ABY1PLV5_9FLAO</name>